<gene>
    <name evidence="1" type="ORF">HQN59_16880</name>
</gene>
<dbReference type="InterPro" id="IPR029069">
    <property type="entry name" value="HotDog_dom_sf"/>
</dbReference>
<dbReference type="Proteomes" id="UP000529637">
    <property type="component" value="Unassembled WGS sequence"/>
</dbReference>
<dbReference type="EMBL" id="JABWMJ010000008">
    <property type="protein sequence ID" value="NUZ07440.1"/>
    <property type="molecule type" value="Genomic_DNA"/>
</dbReference>
<proteinExistence type="predicted"/>
<organism evidence="1 2">
    <name type="scientific">Piscinibacter koreensis</name>
    <dbReference type="NCBI Taxonomy" id="2742824"/>
    <lineage>
        <taxon>Bacteria</taxon>
        <taxon>Pseudomonadati</taxon>
        <taxon>Pseudomonadota</taxon>
        <taxon>Betaproteobacteria</taxon>
        <taxon>Burkholderiales</taxon>
        <taxon>Sphaerotilaceae</taxon>
        <taxon>Piscinibacter</taxon>
    </lineage>
</organism>
<dbReference type="SUPFAM" id="SSF54637">
    <property type="entry name" value="Thioesterase/thiol ester dehydrase-isomerase"/>
    <property type="match status" value="1"/>
</dbReference>
<protein>
    <submittedName>
        <fullName evidence="1">MaoC family dehydratase</fullName>
    </submittedName>
</protein>
<evidence type="ECO:0000313" key="1">
    <source>
        <dbReference type="EMBL" id="NUZ07440.1"/>
    </source>
</evidence>
<keyword evidence="2" id="KW-1185">Reference proteome</keyword>
<dbReference type="Gene3D" id="3.10.129.10">
    <property type="entry name" value="Hotdog Thioesterase"/>
    <property type="match status" value="1"/>
</dbReference>
<sequence>MPTEAPAGVRSVPFRTHNRTITESDIVTFVNVVGLHEPFFIDMEYIRNNMSGKHRNRFAPGPMIISVGMGLLAPTVAGVIDQVLEGREHGPFGGMTGVQARVKGALFPDDTIHVEGEAWLRPPTSRGYTLMDLRHRVVNQHGEVLVDFTETITFLPTGAVESE</sequence>
<dbReference type="RefSeq" id="WP_176070291.1">
    <property type="nucleotide sequence ID" value="NZ_JABWMJ010000008.1"/>
</dbReference>
<comment type="caution">
    <text evidence="1">The sequence shown here is derived from an EMBL/GenBank/DDBJ whole genome shotgun (WGS) entry which is preliminary data.</text>
</comment>
<reference evidence="1 2" key="1">
    <citation type="submission" date="2020-06" db="EMBL/GenBank/DDBJ databases">
        <title>Schlegella sp. ID0723 isolated from air conditioner.</title>
        <authorList>
            <person name="Kim D.Y."/>
            <person name="Kim D.-U."/>
        </authorList>
    </citation>
    <scope>NUCLEOTIDE SEQUENCE [LARGE SCALE GENOMIC DNA]</scope>
    <source>
        <strain evidence="1 2">ID0723</strain>
    </source>
</reference>
<dbReference type="AlphaFoldDB" id="A0A7Y6NQH4"/>
<name>A0A7Y6NQH4_9BURK</name>
<accession>A0A7Y6NQH4</accession>
<evidence type="ECO:0000313" key="2">
    <source>
        <dbReference type="Proteomes" id="UP000529637"/>
    </source>
</evidence>
<dbReference type="CDD" id="cd03441">
    <property type="entry name" value="R_hydratase_like"/>
    <property type="match status" value="1"/>
</dbReference>